<reference evidence="1 2" key="1">
    <citation type="submission" date="2019-08" db="EMBL/GenBank/DDBJ databases">
        <title>In-depth cultivation of the pig gut microbiome towards novel bacterial diversity and tailored functional studies.</title>
        <authorList>
            <person name="Wylensek D."/>
            <person name="Hitch T.C.A."/>
            <person name="Clavel T."/>
        </authorList>
    </citation>
    <scope>NUCLEOTIDE SEQUENCE [LARGE SCALE GENOMIC DNA]</scope>
    <source>
        <strain evidence="1 2">WCA-470BD-2E</strain>
    </source>
</reference>
<dbReference type="InterPro" id="IPR043519">
    <property type="entry name" value="NT_sf"/>
</dbReference>
<dbReference type="AlphaFoldDB" id="A0A844FLT6"/>
<dbReference type="PANTHER" id="PTHR34822">
    <property type="entry name" value="GRPB DOMAIN PROTEIN (AFU_ORTHOLOGUE AFUA_1G01530)"/>
    <property type="match status" value="1"/>
</dbReference>
<dbReference type="EMBL" id="VUMW01000004">
    <property type="protein sequence ID" value="MST79338.1"/>
    <property type="molecule type" value="Genomic_DNA"/>
</dbReference>
<dbReference type="SUPFAM" id="SSF81301">
    <property type="entry name" value="Nucleotidyltransferase"/>
    <property type="match status" value="1"/>
</dbReference>
<protein>
    <submittedName>
        <fullName evidence="1">GrpB family protein</fullName>
    </submittedName>
</protein>
<dbReference type="Pfam" id="PF04229">
    <property type="entry name" value="GrpB"/>
    <property type="match status" value="1"/>
</dbReference>
<accession>A0A844FLT6</accession>
<dbReference type="PANTHER" id="PTHR34822:SF1">
    <property type="entry name" value="GRPB FAMILY PROTEIN"/>
    <property type="match status" value="1"/>
</dbReference>
<dbReference type="Gene3D" id="3.30.460.10">
    <property type="entry name" value="Beta Polymerase, domain 2"/>
    <property type="match status" value="1"/>
</dbReference>
<dbReference type="RefSeq" id="WP_154486435.1">
    <property type="nucleotide sequence ID" value="NZ_VUMW01000004.1"/>
</dbReference>
<dbReference type="InterPro" id="IPR007344">
    <property type="entry name" value="GrpB/CoaE"/>
</dbReference>
<sequence>MNYLEKVTLGKIQYLPGKKLHLSEYDSAWPKVFEKEATKIRAALPGNYQLEHVGSTSVPGLVAKPIIDMILLVADSRDEASYTPYLELLGYTLRIREPSWFEHRMFKKEIPAVNLHVFSQDCPEAERMLRFRDYLRSHPEAKKRYGDAKRELVKRDWDYIQQYADAKTDVIKEILAEADR</sequence>
<proteinExistence type="predicted"/>
<organism evidence="1 2">
    <name type="scientific">Lactobacillus equicursoris</name>
    <dbReference type="NCBI Taxonomy" id="420645"/>
    <lineage>
        <taxon>Bacteria</taxon>
        <taxon>Bacillati</taxon>
        <taxon>Bacillota</taxon>
        <taxon>Bacilli</taxon>
        <taxon>Lactobacillales</taxon>
        <taxon>Lactobacillaceae</taxon>
        <taxon>Lactobacillus</taxon>
    </lineage>
</organism>
<evidence type="ECO:0000313" key="2">
    <source>
        <dbReference type="Proteomes" id="UP000452141"/>
    </source>
</evidence>
<dbReference type="Proteomes" id="UP000452141">
    <property type="component" value="Unassembled WGS sequence"/>
</dbReference>
<comment type="caution">
    <text evidence="1">The sequence shown here is derived from an EMBL/GenBank/DDBJ whole genome shotgun (WGS) entry which is preliminary data.</text>
</comment>
<evidence type="ECO:0000313" key="1">
    <source>
        <dbReference type="EMBL" id="MST79338.1"/>
    </source>
</evidence>
<gene>
    <name evidence="1" type="ORF">FYJ61_02330</name>
</gene>
<name>A0A844FLT6_9LACO</name>